<evidence type="ECO:0000256" key="2">
    <source>
        <dbReference type="ARBA" id="ARBA00022692"/>
    </source>
</evidence>
<dbReference type="PATRIC" id="fig|1230458.4.peg.1815"/>
<protein>
    <recommendedName>
        <fullName evidence="5">UPF0391 membrane protein C484_09064</fullName>
    </recommendedName>
</protein>
<organism evidence="6 7">
    <name type="scientific">Natrialba taiwanensis DSM 12281</name>
    <dbReference type="NCBI Taxonomy" id="1230458"/>
    <lineage>
        <taxon>Archaea</taxon>
        <taxon>Methanobacteriati</taxon>
        <taxon>Methanobacteriota</taxon>
        <taxon>Stenosarchaea group</taxon>
        <taxon>Halobacteria</taxon>
        <taxon>Halobacteriales</taxon>
        <taxon>Natrialbaceae</taxon>
        <taxon>Natrialba</taxon>
    </lineage>
</organism>
<comment type="caution">
    <text evidence="6">The sequence shown here is derived from an EMBL/GenBank/DDBJ whole genome shotgun (WGS) entry which is preliminary data.</text>
</comment>
<comment type="similarity">
    <text evidence="5">Belongs to the UPF0391 family.</text>
</comment>
<sequence length="48" mass="4988">MLELALMFFVIAVIAGALGATGIAGLTMTIAKWLVIVFLVLAVVSLLL</sequence>
<gene>
    <name evidence="6" type="ORF">C484_09064</name>
</gene>
<dbReference type="HAMAP" id="MF_01361">
    <property type="entry name" value="UPF0391"/>
    <property type="match status" value="1"/>
</dbReference>
<keyword evidence="1 5" id="KW-1003">Cell membrane</keyword>
<dbReference type="GO" id="GO:0005886">
    <property type="term" value="C:plasma membrane"/>
    <property type="evidence" value="ECO:0007669"/>
    <property type="project" value="UniProtKB-SubCell"/>
</dbReference>
<dbReference type="AlphaFoldDB" id="M0A519"/>
<evidence type="ECO:0000313" key="7">
    <source>
        <dbReference type="Proteomes" id="UP000011648"/>
    </source>
</evidence>
<feature type="transmembrane region" description="Helical" evidence="5">
    <location>
        <begin position="29"/>
        <end position="47"/>
    </location>
</feature>
<accession>M0A519</accession>
<evidence type="ECO:0000256" key="3">
    <source>
        <dbReference type="ARBA" id="ARBA00022989"/>
    </source>
</evidence>
<dbReference type="EMBL" id="AOIL01000030">
    <property type="protein sequence ID" value="ELY92443.1"/>
    <property type="molecule type" value="Genomic_DNA"/>
</dbReference>
<dbReference type="NCBIfam" id="NF010229">
    <property type="entry name" value="PRK13682.1-4"/>
    <property type="match status" value="1"/>
</dbReference>
<dbReference type="Proteomes" id="UP000011648">
    <property type="component" value="Unassembled WGS sequence"/>
</dbReference>
<dbReference type="STRING" id="1230458.C484_09064"/>
<dbReference type="RefSeq" id="WP_006825574.1">
    <property type="nucleotide sequence ID" value="NZ_AOIL01000030.1"/>
</dbReference>
<keyword evidence="7" id="KW-1185">Reference proteome</keyword>
<dbReference type="InterPro" id="IPR009760">
    <property type="entry name" value="DUF1328"/>
</dbReference>
<reference evidence="6 7" key="1">
    <citation type="journal article" date="2014" name="PLoS Genet.">
        <title>Phylogenetically driven sequencing of extremely halophilic archaea reveals strategies for static and dynamic osmo-response.</title>
        <authorList>
            <person name="Becker E.A."/>
            <person name="Seitzer P.M."/>
            <person name="Tritt A."/>
            <person name="Larsen D."/>
            <person name="Krusor M."/>
            <person name="Yao A.I."/>
            <person name="Wu D."/>
            <person name="Madern D."/>
            <person name="Eisen J.A."/>
            <person name="Darling A.E."/>
            <person name="Facciotti M.T."/>
        </authorList>
    </citation>
    <scope>NUCLEOTIDE SEQUENCE [LARGE SCALE GENOMIC DNA]</scope>
    <source>
        <strain evidence="6 7">DSM 12281</strain>
    </source>
</reference>
<dbReference type="PIRSF" id="PIRSF036466">
    <property type="entry name" value="UCP036466"/>
    <property type="match status" value="1"/>
</dbReference>
<dbReference type="Pfam" id="PF07043">
    <property type="entry name" value="DUF1328"/>
    <property type="match status" value="1"/>
</dbReference>
<keyword evidence="3 5" id="KW-1133">Transmembrane helix</keyword>
<evidence type="ECO:0000256" key="4">
    <source>
        <dbReference type="ARBA" id="ARBA00023136"/>
    </source>
</evidence>
<keyword evidence="2 5" id="KW-0812">Transmembrane</keyword>
<keyword evidence="4 5" id="KW-0472">Membrane</keyword>
<name>M0A519_9EURY</name>
<evidence type="ECO:0000256" key="5">
    <source>
        <dbReference type="HAMAP-Rule" id="MF_01361"/>
    </source>
</evidence>
<proteinExistence type="inferred from homology"/>
<evidence type="ECO:0000256" key="1">
    <source>
        <dbReference type="ARBA" id="ARBA00022475"/>
    </source>
</evidence>
<comment type="subcellular location">
    <subcellularLocation>
        <location evidence="5">Cell membrane</location>
        <topology evidence="5">Single-pass membrane protein</topology>
    </subcellularLocation>
</comment>
<evidence type="ECO:0000313" key="6">
    <source>
        <dbReference type="EMBL" id="ELY92443.1"/>
    </source>
</evidence>